<feature type="region of interest" description="Disordered" evidence="3">
    <location>
        <begin position="364"/>
        <end position="383"/>
    </location>
</feature>
<dbReference type="VEuPathDB" id="FungiDB:NFIA_106770"/>
<reference evidence="5" key="1">
    <citation type="journal article" date="2008" name="PLoS Genet.">
        <title>Genomic islands in the pathogenic filamentous fungus Aspergillus fumigatus.</title>
        <authorList>
            <person name="Fedorova N.D."/>
            <person name="Khaldi N."/>
            <person name="Joardar V.S."/>
            <person name="Maiti R."/>
            <person name="Amedeo P."/>
            <person name="Anderson M.J."/>
            <person name="Crabtree J."/>
            <person name="Silva J.C."/>
            <person name="Badger J.H."/>
            <person name="Albarraq A."/>
            <person name="Angiuoli S."/>
            <person name="Bussey H."/>
            <person name="Bowyer P."/>
            <person name="Cotty P.J."/>
            <person name="Dyer P.S."/>
            <person name="Egan A."/>
            <person name="Galens K."/>
            <person name="Fraser-Liggett C.M."/>
            <person name="Haas B.J."/>
            <person name="Inman J.M."/>
            <person name="Kent R."/>
            <person name="Lemieux S."/>
            <person name="Malavazi I."/>
            <person name="Orvis J."/>
            <person name="Roemer T."/>
            <person name="Ronning C.M."/>
            <person name="Sundaram J.P."/>
            <person name="Sutton G."/>
            <person name="Turner G."/>
            <person name="Venter J.C."/>
            <person name="White O.R."/>
            <person name="Whitty B.R."/>
            <person name="Youngman P."/>
            <person name="Wolfe K.H."/>
            <person name="Goldman G.H."/>
            <person name="Wortman J.R."/>
            <person name="Jiang B."/>
            <person name="Denning D.W."/>
            <person name="Nierman W.C."/>
        </authorList>
    </citation>
    <scope>NUCLEOTIDE SEQUENCE [LARGE SCALE GENOMIC DNA]</scope>
    <source>
        <strain evidence="5">ATCC 1020 / DSM 3700 / CBS 544.65 / FGSC A1164 / JCM 1740 / NRRL 181 / WB 181</strain>
    </source>
</reference>
<evidence type="ECO:0000256" key="1">
    <source>
        <dbReference type="ARBA" id="ARBA00010617"/>
    </source>
</evidence>
<comment type="cofactor">
    <cofactor evidence="2">
        <name>heme</name>
        <dbReference type="ChEBI" id="CHEBI:30413"/>
    </cofactor>
</comment>
<dbReference type="PRINTS" id="PR00463">
    <property type="entry name" value="EP450I"/>
</dbReference>
<dbReference type="InterPro" id="IPR001128">
    <property type="entry name" value="Cyt_P450"/>
</dbReference>
<gene>
    <name evidence="4" type="ORF">NFIA_106770</name>
</gene>
<dbReference type="InterPro" id="IPR036396">
    <property type="entry name" value="Cyt_P450_sf"/>
</dbReference>
<comment type="similarity">
    <text evidence="1">Belongs to the cytochrome P450 family.</text>
</comment>
<dbReference type="HOGENOM" id="CLU_020492_2_0_1"/>
<keyword evidence="2" id="KW-0349">Heme</keyword>
<dbReference type="GeneID" id="4593895"/>
<dbReference type="PANTHER" id="PTHR24305:SF222">
    <property type="entry name" value="CYTOCHROME P450 MONOOXYGENASE STCS"/>
    <property type="match status" value="1"/>
</dbReference>
<keyword evidence="2" id="KW-0408">Iron</keyword>
<organism evidence="4 5">
    <name type="scientific">Neosartorya fischeri (strain ATCC 1020 / DSM 3700 / CBS 544.65 / FGSC A1164 / JCM 1740 / NRRL 181 / WB 181)</name>
    <name type="common">Aspergillus fischerianus</name>
    <dbReference type="NCBI Taxonomy" id="331117"/>
    <lineage>
        <taxon>Eukaryota</taxon>
        <taxon>Fungi</taxon>
        <taxon>Dikarya</taxon>
        <taxon>Ascomycota</taxon>
        <taxon>Pezizomycotina</taxon>
        <taxon>Eurotiomycetes</taxon>
        <taxon>Eurotiomycetidae</taxon>
        <taxon>Eurotiales</taxon>
        <taxon>Aspergillaceae</taxon>
        <taxon>Aspergillus</taxon>
        <taxon>Aspergillus subgen. Fumigati</taxon>
    </lineage>
</organism>
<dbReference type="OMA" id="NIGHEAT"/>
<dbReference type="Proteomes" id="UP000006702">
    <property type="component" value="Unassembled WGS sequence"/>
</dbReference>
<dbReference type="Pfam" id="PF00067">
    <property type="entry name" value="p450"/>
    <property type="match status" value="1"/>
</dbReference>
<dbReference type="RefSeq" id="XP_001267085.1">
    <property type="nucleotide sequence ID" value="XM_001267084.1"/>
</dbReference>
<dbReference type="EMBL" id="DS027685">
    <property type="protein sequence ID" value="EAW25188.1"/>
    <property type="molecule type" value="Genomic_DNA"/>
</dbReference>
<name>A1CX36_NEOFI</name>
<dbReference type="KEGG" id="nfi:NFIA_106770"/>
<dbReference type="InterPro" id="IPR002401">
    <property type="entry name" value="Cyt_P450_E_grp-I"/>
</dbReference>
<proteinExistence type="inferred from homology"/>
<evidence type="ECO:0008006" key="6">
    <source>
        <dbReference type="Google" id="ProtNLM"/>
    </source>
</evidence>
<dbReference type="STRING" id="331117.A1CX36"/>
<evidence type="ECO:0000313" key="5">
    <source>
        <dbReference type="Proteomes" id="UP000006702"/>
    </source>
</evidence>
<evidence type="ECO:0000256" key="2">
    <source>
        <dbReference type="PIRSR" id="PIRSR602401-1"/>
    </source>
</evidence>
<dbReference type="OrthoDB" id="10029320at2759"/>
<dbReference type="GO" id="GO:0004497">
    <property type="term" value="F:monooxygenase activity"/>
    <property type="evidence" value="ECO:0007669"/>
    <property type="project" value="InterPro"/>
</dbReference>
<sequence>MGVNLCAQLGEDRQSEIVKIFKEIGSTYSSQRGIWTAPLVRLRRRKLVSKLNALLTGFISETFEEVKRTPQTKESTRLGSRSILTLMLQDANELTPAIMDRTCDQLKSFLFAGHDTTSILLQWALYELSRTPRAMDAVRRELDSIFGPDTSPRSVSNILLSEDGTALLSKLRYTSAVIKETLRLYPPSGSARYAERGSRLTLRLPTGRVYCVDGLVLYNCATIIQRDETVYGESKDEFVPERWLQDNELNMHLSQYRDHDCYREARFAGPASAWRPFERGPRNCIGQELAMIEARLILASVVRRYDFSKVGLGEIAIDENGQPALNSHGQYETKSKLYNVITSLPPRPAFAFCWLTSSVKDVTGDSKTHRWDENEREAKRNSV</sequence>
<dbReference type="eggNOG" id="KOG0157">
    <property type="taxonomic scope" value="Eukaryota"/>
</dbReference>
<dbReference type="PANTHER" id="PTHR24305">
    <property type="entry name" value="CYTOCHROME P450"/>
    <property type="match status" value="1"/>
</dbReference>
<dbReference type="GO" id="GO:0044283">
    <property type="term" value="P:small molecule biosynthetic process"/>
    <property type="evidence" value="ECO:0007669"/>
    <property type="project" value="UniProtKB-ARBA"/>
</dbReference>
<dbReference type="GO" id="GO:0016705">
    <property type="term" value="F:oxidoreductase activity, acting on paired donors, with incorporation or reduction of molecular oxygen"/>
    <property type="evidence" value="ECO:0007669"/>
    <property type="project" value="InterPro"/>
</dbReference>
<dbReference type="SUPFAM" id="SSF48264">
    <property type="entry name" value="Cytochrome P450"/>
    <property type="match status" value="1"/>
</dbReference>
<dbReference type="Gene3D" id="1.10.630.10">
    <property type="entry name" value="Cytochrome P450"/>
    <property type="match status" value="1"/>
</dbReference>
<evidence type="ECO:0000313" key="4">
    <source>
        <dbReference type="EMBL" id="EAW25188.1"/>
    </source>
</evidence>
<keyword evidence="5" id="KW-1185">Reference proteome</keyword>
<dbReference type="AlphaFoldDB" id="A1CX36"/>
<protein>
    <recommendedName>
        <fullName evidence="6">Cytochrome P450 monooxygenase</fullName>
    </recommendedName>
</protein>
<dbReference type="PRINTS" id="PR00385">
    <property type="entry name" value="P450"/>
</dbReference>
<dbReference type="InterPro" id="IPR050121">
    <property type="entry name" value="Cytochrome_P450_monoxygenase"/>
</dbReference>
<evidence type="ECO:0000256" key="3">
    <source>
        <dbReference type="SAM" id="MobiDB-lite"/>
    </source>
</evidence>
<accession>A1CX36</accession>
<feature type="binding site" description="axial binding residue" evidence="2">
    <location>
        <position position="284"/>
    </location>
    <ligand>
        <name>heme</name>
        <dbReference type="ChEBI" id="CHEBI:30413"/>
    </ligand>
    <ligandPart>
        <name>Fe</name>
        <dbReference type="ChEBI" id="CHEBI:18248"/>
    </ligandPart>
</feature>
<dbReference type="GO" id="GO:0020037">
    <property type="term" value="F:heme binding"/>
    <property type="evidence" value="ECO:0007669"/>
    <property type="project" value="InterPro"/>
</dbReference>
<dbReference type="GO" id="GO:0005506">
    <property type="term" value="F:iron ion binding"/>
    <property type="evidence" value="ECO:0007669"/>
    <property type="project" value="InterPro"/>
</dbReference>
<keyword evidence="2" id="KW-0479">Metal-binding</keyword>